<feature type="domain" description="PAC" evidence="5">
    <location>
        <begin position="212"/>
        <end position="264"/>
    </location>
</feature>
<evidence type="ECO:0000259" key="5">
    <source>
        <dbReference type="PROSITE" id="PS50113"/>
    </source>
</evidence>
<dbReference type="CDD" id="cd00130">
    <property type="entry name" value="PAS"/>
    <property type="match status" value="2"/>
</dbReference>
<accession>A0A1M5F6F7</accession>
<dbReference type="SUPFAM" id="SSF58104">
    <property type="entry name" value="Methyl-accepting chemotaxis protein (MCP) signaling domain"/>
    <property type="match status" value="1"/>
</dbReference>
<evidence type="ECO:0000256" key="2">
    <source>
        <dbReference type="SAM" id="Coils"/>
    </source>
</evidence>
<dbReference type="Pfam" id="PF00015">
    <property type="entry name" value="MCPsignal"/>
    <property type="match status" value="1"/>
</dbReference>
<keyword evidence="2" id="KW-0175">Coiled coil</keyword>
<dbReference type="PANTHER" id="PTHR24422:SF10">
    <property type="entry name" value="CHEMOTAXIS PROTEIN METHYLTRANSFERASE 2"/>
    <property type="match status" value="1"/>
</dbReference>
<dbReference type="GO" id="GO:0006935">
    <property type="term" value="P:chemotaxis"/>
    <property type="evidence" value="ECO:0007669"/>
    <property type="project" value="UniProtKB-ARBA"/>
</dbReference>
<dbReference type="Pfam" id="PF08447">
    <property type="entry name" value="PAS_3"/>
    <property type="match status" value="1"/>
</dbReference>
<reference evidence="7" key="1">
    <citation type="submission" date="2016-11" db="EMBL/GenBank/DDBJ databases">
        <authorList>
            <person name="Varghese N."/>
            <person name="Submissions S."/>
        </authorList>
    </citation>
    <scope>NUCLEOTIDE SEQUENCE [LARGE SCALE GENOMIC DNA]</scope>
    <source>
        <strain evidence="7">DSM 21264</strain>
    </source>
</reference>
<dbReference type="InterPro" id="IPR035965">
    <property type="entry name" value="PAS-like_dom_sf"/>
</dbReference>
<dbReference type="InterPro" id="IPR004089">
    <property type="entry name" value="MCPsignal_dom"/>
</dbReference>
<protein>
    <submittedName>
        <fullName evidence="6">Methyl-accepting chemotaxis sensory transducer with Pas/Pac sensor</fullName>
    </submittedName>
</protein>
<evidence type="ECO:0000256" key="1">
    <source>
        <dbReference type="PROSITE-ProRule" id="PRU00284"/>
    </source>
</evidence>
<dbReference type="SMART" id="SM00091">
    <property type="entry name" value="PAS"/>
    <property type="match status" value="2"/>
</dbReference>
<dbReference type="InterPro" id="IPR000700">
    <property type="entry name" value="PAS-assoc_C"/>
</dbReference>
<keyword evidence="1" id="KW-0807">Transducer</keyword>
<dbReference type="Proteomes" id="UP000184159">
    <property type="component" value="Unassembled WGS sequence"/>
</dbReference>
<dbReference type="Pfam" id="PF13426">
    <property type="entry name" value="PAS_9"/>
    <property type="match status" value="1"/>
</dbReference>
<evidence type="ECO:0000313" key="7">
    <source>
        <dbReference type="Proteomes" id="UP000184159"/>
    </source>
</evidence>
<dbReference type="PANTHER" id="PTHR24422">
    <property type="entry name" value="CHEMOTAXIS PROTEIN METHYLTRANSFERASE"/>
    <property type="match status" value="1"/>
</dbReference>
<proteinExistence type="predicted"/>
<dbReference type="InterPro" id="IPR050903">
    <property type="entry name" value="Bact_Chemotaxis_MeTrfase"/>
</dbReference>
<organism evidence="6 7">
    <name type="scientific">Vibrio gazogenes DSM 21264 = NBRC 103151</name>
    <dbReference type="NCBI Taxonomy" id="1123492"/>
    <lineage>
        <taxon>Bacteria</taxon>
        <taxon>Pseudomonadati</taxon>
        <taxon>Pseudomonadota</taxon>
        <taxon>Gammaproteobacteria</taxon>
        <taxon>Vibrionales</taxon>
        <taxon>Vibrionaceae</taxon>
        <taxon>Vibrio</taxon>
    </lineage>
</organism>
<dbReference type="AlphaFoldDB" id="A0A1M5F6F7"/>
<feature type="domain" description="PAS" evidence="4">
    <location>
        <begin position="34"/>
        <end position="64"/>
    </location>
</feature>
<dbReference type="GO" id="GO:0016020">
    <property type="term" value="C:membrane"/>
    <property type="evidence" value="ECO:0007669"/>
    <property type="project" value="InterPro"/>
</dbReference>
<feature type="coiled-coil region" evidence="2">
    <location>
        <begin position="294"/>
        <end position="321"/>
    </location>
</feature>
<evidence type="ECO:0000259" key="4">
    <source>
        <dbReference type="PROSITE" id="PS50112"/>
    </source>
</evidence>
<dbReference type="PROSITE" id="PS50112">
    <property type="entry name" value="PAS"/>
    <property type="match status" value="2"/>
</dbReference>
<dbReference type="InterPro" id="IPR013655">
    <property type="entry name" value="PAS_fold_3"/>
</dbReference>
<sequence length="434" mass="48868">MFMSRQLKSELQKTQQQLNTLQGTTASIEKHVAVVEFDIDGKLININDIFLNTLGYKREEVLGKHHSMLCFDDYRHSQEYTQFWKNLAAGQSQQGTFKRKSKSGQNIWLEATYFPISIDNKVVRIMKIANDITDKYEENQSRESILDALNRSLAIIEFEPDGQIIRANKNFMQTMGYTQEQLKGKHHRIFCDETFTRNNPHFWQELGQGHFKSGKFLRISNHGDHVWLEATYNPIIDANGKVTKVIKFASDITQQEKRNIAIAESTELAFSTAVETSQIAKQGADQLDEAVEVSKKITSQVQETSEKIQSLNDKSKSIEEIVDTIRGIAEQTNLLALNAAIEAARAGEQGRGFAVVADEVRKLASRTAQSTEEIAKVVSETHQLMLSATSAMSEVNQIADEGMDKISQVATVIDEIYLGAENISRSVSELNENL</sequence>
<dbReference type="CDD" id="cd11386">
    <property type="entry name" value="MCP_signal"/>
    <property type="match status" value="1"/>
</dbReference>
<keyword evidence="7" id="KW-1185">Reference proteome</keyword>
<evidence type="ECO:0000313" key="6">
    <source>
        <dbReference type="EMBL" id="SHF87174.1"/>
    </source>
</evidence>
<dbReference type="SMART" id="SM00283">
    <property type="entry name" value="MA"/>
    <property type="match status" value="1"/>
</dbReference>
<dbReference type="InterPro" id="IPR001610">
    <property type="entry name" value="PAC"/>
</dbReference>
<dbReference type="Gene3D" id="1.10.287.950">
    <property type="entry name" value="Methyl-accepting chemotaxis protein"/>
    <property type="match status" value="1"/>
</dbReference>
<dbReference type="SMART" id="SM00086">
    <property type="entry name" value="PAC"/>
    <property type="match status" value="2"/>
</dbReference>
<feature type="domain" description="Methyl-accepting transducer" evidence="3">
    <location>
        <begin position="238"/>
        <end position="434"/>
    </location>
</feature>
<dbReference type="PROSITE" id="PS50113">
    <property type="entry name" value="PAC"/>
    <property type="match status" value="1"/>
</dbReference>
<dbReference type="PROSITE" id="PS50111">
    <property type="entry name" value="CHEMOTAXIS_TRANSDUC_2"/>
    <property type="match status" value="1"/>
</dbReference>
<dbReference type="GO" id="GO:0007165">
    <property type="term" value="P:signal transduction"/>
    <property type="evidence" value="ECO:0007669"/>
    <property type="project" value="UniProtKB-KW"/>
</dbReference>
<dbReference type="EMBL" id="FQUH01000019">
    <property type="protein sequence ID" value="SHF87174.1"/>
    <property type="molecule type" value="Genomic_DNA"/>
</dbReference>
<dbReference type="SUPFAM" id="SSF55785">
    <property type="entry name" value="PYP-like sensor domain (PAS domain)"/>
    <property type="match status" value="2"/>
</dbReference>
<gene>
    <name evidence="6" type="ORF">SAMN02745781_03368</name>
</gene>
<dbReference type="InterPro" id="IPR000014">
    <property type="entry name" value="PAS"/>
</dbReference>
<dbReference type="Gene3D" id="3.30.450.20">
    <property type="entry name" value="PAS domain"/>
    <property type="match status" value="2"/>
</dbReference>
<feature type="domain" description="PAS" evidence="4">
    <location>
        <begin position="138"/>
        <end position="185"/>
    </location>
</feature>
<evidence type="ECO:0000259" key="3">
    <source>
        <dbReference type="PROSITE" id="PS50111"/>
    </source>
</evidence>
<name>A0A1M5F6F7_VIBGA</name>
<dbReference type="NCBIfam" id="TIGR00229">
    <property type="entry name" value="sensory_box"/>
    <property type="match status" value="2"/>
</dbReference>